<comment type="caution">
    <text evidence="1">The sequence shown here is derived from an EMBL/GenBank/DDBJ whole genome shotgun (WGS) entry which is preliminary data.</text>
</comment>
<dbReference type="Proteomes" id="UP001163321">
    <property type="component" value="Chromosome 8"/>
</dbReference>
<dbReference type="EMBL" id="CM047587">
    <property type="protein sequence ID" value="KAI9906186.1"/>
    <property type="molecule type" value="Genomic_DNA"/>
</dbReference>
<organism evidence="1 2">
    <name type="scientific">Peronosclerospora sorghi</name>
    <dbReference type="NCBI Taxonomy" id="230839"/>
    <lineage>
        <taxon>Eukaryota</taxon>
        <taxon>Sar</taxon>
        <taxon>Stramenopiles</taxon>
        <taxon>Oomycota</taxon>
        <taxon>Peronosporomycetes</taxon>
        <taxon>Peronosporales</taxon>
        <taxon>Peronosporaceae</taxon>
        <taxon>Peronosclerospora</taxon>
    </lineage>
</organism>
<keyword evidence="2" id="KW-1185">Reference proteome</keyword>
<protein>
    <submittedName>
        <fullName evidence="1">Uncharacterized protein</fullName>
    </submittedName>
</protein>
<gene>
    <name evidence="1" type="ORF">PsorP6_002857</name>
</gene>
<proteinExistence type="predicted"/>
<evidence type="ECO:0000313" key="2">
    <source>
        <dbReference type="Proteomes" id="UP001163321"/>
    </source>
</evidence>
<accession>A0ACC0VL29</accession>
<sequence length="182" mass="20266">MASQILLLVLLKVLNLVGLVFLCFGTSYAHTLTLVVVLYGAEKARQGVGTALAFYCIYIPFVGRNGVCEAEVHAMGNEHELPHRHLSNGFMNGLALSYHSRPHPLVLTAFFLSLLVTTTSQRVLLHSEMKKTGSLVPHLVHLTVGTLVLRRQWQRSLGESNFCCKLNSQRFEISHNTRTSTH</sequence>
<reference evidence="1 2" key="1">
    <citation type="journal article" date="2022" name="bioRxiv">
        <title>The genome of the oomycete Peronosclerospora sorghi, a cosmopolitan pathogen of maize and sorghum, is inflated with dispersed pseudogenes.</title>
        <authorList>
            <person name="Fletcher K."/>
            <person name="Martin F."/>
            <person name="Isakeit T."/>
            <person name="Cavanaugh K."/>
            <person name="Magill C."/>
            <person name="Michelmore R."/>
        </authorList>
    </citation>
    <scope>NUCLEOTIDE SEQUENCE [LARGE SCALE GENOMIC DNA]</scope>
    <source>
        <strain evidence="1">P6</strain>
    </source>
</reference>
<name>A0ACC0VL29_9STRA</name>
<evidence type="ECO:0000313" key="1">
    <source>
        <dbReference type="EMBL" id="KAI9906186.1"/>
    </source>
</evidence>